<name>A0A9W6PAX0_9ACTN</name>
<evidence type="ECO:0008006" key="6">
    <source>
        <dbReference type="Google" id="ProtNLM"/>
    </source>
</evidence>
<comment type="caution">
    <text evidence="4">The sequence shown here is derived from an EMBL/GenBank/DDBJ whole genome shotgun (WGS) entry which is preliminary data.</text>
</comment>
<dbReference type="AlphaFoldDB" id="A0A9W6PAX0"/>
<evidence type="ECO:0000256" key="1">
    <source>
        <dbReference type="ARBA" id="ARBA00006754"/>
    </source>
</evidence>
<evidence type="ECO:0000313" key="5">
    <source>
        <dbReference type="Proteomes" id="UP001165092"/>
    </source>
</evidence>
<feature type="domain" description="PucR C-terminal helix-turn-helix" evidence="2">
    <location>
        <begin position="429"/>
        <end position="486"/>
    </location>
</feature>
<feature type="domain" description="CdaR GGDEF-like" evidence="3">
    <location>
        <begin position="236"/>
        <end position="371"/>
    </location>
</feature>
<accession>A0A9W6PAX0</accession>
<dbReference type="InterPro" id="IPR051448">
    <property type="entry name" value="CdaR-like_regulators"/>
</dbReference>
<gene>
    <name evidence="4" type="ORF">Nans01_46760</name>
</gene>
<evidence type="ECO:0000259" key="2">
    <source>
        <dbReference type="Pfam" id="PF13556"/>
    </source>
</evidence>
<dbReference type="Pfam" id="PF17853">
    <property type="entry name" value="GGDEF_2"/>
    <property type="match status" value="1"/>
</dbReference>
<evidence type="ECO:0000313" key="4">
    <source>
        <dbReference type="EMBL" id="GLU50325.1"/>
    </source>
</evidence>
<protein>
    <recommendedName>
        <fullName evidence="6">PucR family transcriptional regulator</fullName>
    </recommendedName>
</protein>
<evidence type="ECO:0000259" key="3">
    <source>
        <dbReference type="Pfam" id="PF17853"/>
    </source>
</evidence>
<dbReference type="Gene3D" id="1.10.10.2840">
    <property type="entry name" value="PucR C-terminal helix-turn-helix domain"/>
    <property type="match status" value="1"/>
</dbReference>
<dbReference type="InterPro" id="IPR025736">
    <property type="entry name" value="PucR_C-HTH_dom"/>
</dbReference>
<dbReference type="PANTHER" id="PTHR33744">
    <property type="entry name" value="CARBOHYDRATE DIACID REGULATOR"/>
    <property type="match status" value="1"/>
</dbReference>
<keyword evidence="5" id="KW-1185">Reference proteome</keyword>
<dbReference type="InterPro" id="IPR041522">
    <property type="entry name" value="CdaR_GGDEF"/>
</dbReference>
<reference evidence="4" key="1">
    <citation type="submission" date="2023-02" db="EMBL/GenBank/DDBJ databases">
        <title>Nocardiopsis ansamitocini NBRC 112285.</title>
        <authorList>
            <person name="Ichikawa N."/>
            <person name="Sato H."/>
            <person name="Tonouchi N."/>
        </authorList>
    </citation>
    <scope>NUCLEOTIDE SEQUENCE</scope>
    <source>
        <strain evidence="4">NBRC 112285</strain>
    </source>
</reference>
<sequence>MIADVPERNVGDVTMIWDPGELAKVPSNTAVVLASPMTQAMSDYQLDVWCRTVGQRRVSALLLLGYPAEDVPRTAQRMAARYGFVLACLPLGADESAVLRDLARAVDGGAGEALSRAVRLARLLAEAGKSAESADFDPSRLCELAQEATGIVFVARRPRAGEIGAPVLADGVEVGHVSAVLPGGSGDALAEVGVRLTVEAAMRLIAVRDRADELPVRTRGQVLREILVASGQHLNELVPRARALGLAIDDWHLVLAVETTGRQQSELERVTFAEIVGGAALRSVGRSAGGSGEGSGTGWHLAFAEGTPLLVRTWRRDPGVRAAHQIRTTATAIRAELAERFPDWQVRCGAGSVHEGVEGLRTSWAESRAALLSDMPGHGSVPDPVVLFDDLGLHRMLVEWFATGAARTAVRDILAPLDAQGPAKAATMVRTLRVYLDNQGSISSTATALNLHRNAITYRLKQITALLETDLSDPDHRLAVHLACRAWQYRAEE</sequence>
<proteinExistence type="inferred from homology"/>
<comment type="similarity">
    <text evidence="1">Belongs to the CdaR family.</text>
</comment>
<dbReference type="Proteomes" id="UP001165092">
    <property type="component" value="Unassembled WGS sequence"/>
</dbReference>
<organism evidence="4 5">
    <name type="scientific">Nocardiopsis ansamitocini</name>
    <dbReference type="NCBI Taxonomy" id="1670832"/>
    <lineage>
        <taxon>Bacteria</taxon>
        <taxon>Bacillati</taxon>
        <taxon>Actinomycetota</taxon>
        <taxon>Actinomycetes</taxon>
        <taxon>Streptosporangiales</taxon>
        <taxon>Nocardiopsidaceae</taxon>
        <taxon>Nocardiopsis</taxon>
    </lineage>
</organism>
<dbReference type="PANTHER" id="PTHR33744:SF7">
    <property type="entry name" value="PUCR FAMILY TRANSCRIPTIONAL REGULATOR"/>
    <property type="match status" value="1"/>
</dbReference>
<dbReference type="EMBL" id="BSQG01000013">
    <property type="protein sequence ID" value="GLU50325.1"/>
    <property type="molecule type" value="Genomic_DNA"/>
</dbReference>
<dbReference type="Pfam" id="PF13556">
    <property type="entry name" value="HTH_30"/>
    <property type="match status" value="1"/>
</dbReference>
<dbReference type="InterPro" id="IPR042070">
    <property type="entry name" value="PucR_C-HTH_sf"/>
</dbReference>